<evidence type="ECO:0000313" key="1">
    <source>
        <dbReference type="Proteomes" id="UP000887565"/>
    </source>
</evidence>
<protein>
    <submittedName>
        <fullName evidence="2">Uncharacterized protein</fullName>
    </submittedName>
</protein>
<evidence type="ECO:0000313" key="2">
    <source>
        <dbReference type="WBParaSite" id="nRc.2.0.1.t43616-RA"/>
    </source>
</evidence>
<organism evidence="1 2">
    <name type="scientific">Romanomermis culicivorax</name>
    <name type="common">Nematode worm</name>
    <dbReference type="NCBI Taxonomy" id="13658"/>
    <lineage>
        <taxon>Eukaryota</taxon>
        <taxon>Metazoa</taxon>
        <taxon>Ecdysozoa</taxon>
        <taxon>Nematoda</taxon>
        <taxon>Enoplea</taxon>
        <taxon>Dorylaimia</taxon>
        <taxon>Mermithida</taxon>
        <taxon>Mermithoidea</taxon>
        <taxon>Mermithidae</taxon>
        <taxon>Romanomermis</taxon>
    </lineage>
</organism>
<reference evidence="2" key="1">
    <citation type="submission" date="2022-11" db="UniProtKB">
        <authorList>
            <consortium name="WormBaseParasite"/>
        </authorList>
    </citation>
    <scope>IDENTIFICATION</scope>
</reference>
<dbReference type="AlphaFoldDB" id="A0A915KXS9"/>
<dbReference type="Proteomes" id="UP000887565">
    <property type="component" value="Unplaced"/>
</dbReference>
<proteinExistence type="predicted"/>
<accession>A0A915KXS9</accession>
<dbReference type="WBParaSite" id="nRc.2.0.1.t43616-RA">
    <property type="protein sequence ID" value="nRc.2.0.1.t43616-RA"/>
    <property type="gene ID" value="nRc.2.0.1.g43616"/>
</dbReference>
<sequence length="405" mass="46932">IRKRGSAISTSLINPPPIFKKYFNDQDRYISYQKKQYRQDDRFFFAEEYNIKCMIRITEFERWFQRIYARPLNVLRDPRYELKSALSAHSKPNFCGTVLVGFDVEKISTNQMYIHKKTKMNIVNQNAMHVARFVQLGFPTGYTIMFDTLAATPEDWTSFYEFVLAPKTIIIGFDQAEDWKCLKDMHGRDYYLPDARKTHSTVLAPTYGRYSFVNSVYDNIQIFPHDFLLPEFIHIAMQNLYDNGNVDCEGDERGTFGIINPTLSKSIKQNTSSLTDDGKIEPYDDAAICARVIGRALHSNDITSIHHAVCPHMSLLFLSEIDQNMVMSDKAKQTNYNLVVNDRFSTYDHPETWPMYEMKSDHQIAETLALTRLYSLPNHHEWMNAVRGTMPLVAPVCSPDSETEL</sequence>
<name>A0A915KXS9_ROMCU</name>
<keyword evidence="1" id="KW-1185">Reference proteome</keyword>